<feature type="chain" id="PRO_5019772368" description="Lipocalin-like domain-containing protein" evidence="1">
    <location>
        <begin position="24"/>
        <end position="189"/>
    </location>
</feature>
<keyword evidence="1" id="KW-0732">Signal</keyword>
<reference evidence="3" key="1">
    <citation type="submission" date="2019-03" db="EMBL/GenBank/DDBJ databases">
        <title>Aquabacterium pictum sp.nov., the first bacteriochlorophyll a-containing freshwater bacterium in the genus Aquabacterium of the class Betaproteobacteria.</title>
        <authorList>
            <person name="Hirose S."/>
            <person name="Tank M."/>
            <person name="Hara E."/>
            <person name="Tamaki H."/>
            <person name="Takaichi S."/>
            <person name="Haruta S."/>
            <person name="Hanada S."/>
        </authorList>
    </citation>
    <scope>NUCLEOTIDE SEQUENCE [LARGE SCALE GENOMIC DNA]</scope>
    <source>
        <strain evidence="3">W35</strain>
    </source>
</reference>
<dbReference type="Proteomes" id="UP000301751">
    <property type="component" value="Unassembled WGS sequence"/>
</dbReference>
<organism evidence="2 3">
    <name type="scientific">Pseudaquabacterium pictum</name>
    <dbReference type="NCBI Taxonomy" id="2315236"/>
    <lineage>
        <taxon>Bacteria</taxon>
        <taxon>Pseudomonadati</taxon>
        <taxon>Pseudomonadota</taxon>
        <taxon>Betaproteobacteria</taxon>
        <taxon>Burkholderiales</taxon>
        <taxon>Sphaerotilaceae</taxon>
        <taxon>Pseudaquabacterium</taxon>
    </lineage>
</organism>
<sequence length="189" mass="18813">MKLHAFAAAVAAISLTLAGAASAQVTVPNTFVAGAPARAADVNANFQALATAINSLAARVAKTEGQLVAADLAGSYTLSRFQTEMGTGTNSGWVASYVSGGTLTLAANGSATLSGMTESGSQVDFPSGTRRALNRTDAPASFSWSLSGGKVVLPDGGSLSVADGGRLLISTSANTADGTTVLLLFVRSN</sequence>
<keyword evidence="3" id="KW-1185">Reference proteome</keyword>
<evidence type="ECO:0008006" key="4">
    <source>
        <dbReference type="Google" id="ProtNLM"/>
    </source>
</evidence>
<proteinExistence type="predicted"/>
<evidence type="ECO:0000313" key="2">
    <source>
        <dbReference type="EMBL" id="GCL64252.1"/>
    </source>
</evidence>
<dbReference type="RefSeq" id="WP_137733971.1">
    <property type="nucleotide sequence ID" value="NZ_BJCL01000008.1"/>
</dbReference>
<feature type="signal peptide" evidence="1">
    <location>
        <begin position="1"/>
        <end position="23"/>
    </location>
</feature>
<evidence type="ECO:0000313" key="3">
    <source>
        <dbReference type="Proteomes" id="UP000301751"/>
    </source>
</evidence>
<dbReference type="AlphaFoldDB" id="A0A480AVP5"/>
<dbReference type="EMBL" id="BJCL01000008">
    <property type="protein sequence ID" value="GCL64252.1"/>
    <property type="molecule type" value="Genomic_DNA"/>
</dbReference>
<gene>
    <name evidence="2" type="ORF">AQPW35_33330</name>
</gene>
<accession>A0A480AVP5</accession>
<evidence type="ECO:0000256" key="1">
    <source>
        <dbReference type="SAM" id="SignalP"/>
    </source>
</evidence>
<protein>
    <recommendedName>
        <fullName evidence="4">Lipocalin-like domain-containing protein</fullName>
    </recommendedName>
</protein>
<dbReference type="OrthoDB" id="9154361at2"/>
<comment type="caution">
    <text evidence="2">The sequence shown here is derived from an EMBL/GenBank/DDBJ whole genome shotgun (WGS) entry which is preliminary data.</text>
</comment>
<name>A0A480AVP5_9BURK</name>